<sequence length="325" mass="35222">MVLPGKNTHVFYIHSPITWSMAQAVIAHLGLTDTDIRLIGARGMTGPGLHLTVADDGGVSIADSCAFLQQMLAICEPGRGLVLYLPHSVFLAARILGRSGRVQQIHYLEEGLTSAEPARLAAMPPLLAEAAPLLQALRQHGLIDALQLDPADIARCALMPAAAFDWRNPKYAGSFACSDDTFGGMPQVTPLTLPRAASAQRAQLVSFASVLTGAGCGPDLTAVIEAQCVRVLAMAETMSARYAAEALLFRLHPRDSGGLPRWFYDAWRRYGQTYPRWCELHGLDSLAEPALHHFAHYHVIGHSTQSKYVCAWWGAASLSRVAQLY</sequence>
<evidence type="ECO:0000313" key="1">
    <source>
        <dbReference type="EMBL" id="MBB5191672.1"/>
    </source>
</evidence>
<gene>
    <name evidence="1" type="ORF">HNQ50_002402</name>
</gene>
<dbReference type="Proteomes" id="UP000543030">
    <property type="component" value="Unassembled WGS sequence"/>
</dbReference>
<reference evidence="1 2" key="1">
    <citation type="submission" date="2020-08" db="EMBL/GenBank/DDBJ databases">
        <title>Genomic Encyclopedia of Type Strains, Phase IV (KMG-IV): sequencing the most valuable type-strain genomes for metagenomic binning, comparative biology and taxonomic classification.</title>
        <authorList>
            <person name="Goeker M."/>
        </authorList>
    </citation>
    <scope>NUCLEOTIDE SEQUENCE [LARGE SCALE GENOMIC DNA]</scope>
    <source>
        <strain evidence="1 2">DSM 18233</strain>
    </source>
</reference>
<organism evidence="1 2">
    <name type="scientific">Silvimonas terrae</name>
    <dbReference type="NCBI Taxonomy" id="300266"/>
    <lineage>
        <taxon>Bacteria</taxon>
        <taxon>Pseudomonadati</taxon>
        <taxon>Pseudomonadota</taxon>
        <taxon>Betaproteobacteria</taxon>
        <taxon>Neisseriales</taxon>
        <taxon>Chitinibacteraceae</taxon>
        <taxon>Silvimonas</taxon>
    </lineage>
</organism>
<comment type="caution">
    <text evidence="1">The sequence shown here is derived from an EMBL/GenBank/DDBJ whole genome shotgun (WGS) entry which is preliminary data.</text>
</comment>
<accession>A0A840RHB3</accession>
<evidence type="ECO:0000313" key="2">
    <source>
        <dbReference type="Proteomes" id="UP000543030"/>
    </source>
</evidence>
<dbReference type="AlphaFoldDB" id="A0A840RHB3"/>
<dbReference type="EMBL" id="JACHHN010000004">
    <property type="protein sequence ID" value="MBB5191672.1"/>
    <property type="molecule type" value="Genomic_DNA"/>
</dbReference>
<dbReference type="RefSeq" id="WP_184100914.1">
    <property type="nucleotide sequence ID" value="NZ_JACHHN010000004.1"/>
</dbReference>
<name>A0A840RHB3_9NEIS</name>
<keyword evidence="2" id="KW-1185">Reference proteome</keyword>
<proteinExistence type="predicted"/>
<protein>
    <submittedName>
        <fullName evidence="1">Uncharacterized protein</fullName>
    </submittedName>
</protein>